<dbReference type="STRING" id="246404.A0A507FSR8"/>
<dbReference type="InterPro" id="IPR001680">
    <property type="entry name" value="WD40_rpt"/>
</dbReference>
<evidence type="ECO:0000256" key="4">
    <source>
        <dbReference type="ARBA" id="ARBA00022801"/>
    </source>
</evidence>
<dbReference type="InterPro" id="IPR015943">
    <property type="entry name" value="WD40/YVTN_repeat-like_dom_sf"/>
</dbReference>
<dbReference type="InterPro" id="IPR052415">
    <property type="entry name" value="Diphthine_MTase"/>
</dbReference>
<dbReference type="GO" id="GO:0017183">
    <property type="term" value="P:protein histidyl modification to diphthamide"/>
    <property type="evidence" value="ECO:0007669"/>
    <property type="project" value="TreeGrafter"/>
</dbReference>
<dbReference type="PANTHER" id="PTHR46042:SF1">
    <property type="entry name" value="DIPHTHINE METHYLTRANSFERASE"/>
    <property type="match status" value="1"/>
</dbReference>
<reference evidence="8 9" key="1">
    <citation type="journal article" date="2019" name="Sci. Rep.">
        <title>Comparative genomics of chytrid fungi reveal insights into the obligate biotrophic and pathogenic lifestyle of Synchytrium endobioticum.</title>
        <authorList>
            <person name="van de Vossenberg B.T.L.H."/>
            <person name="Warris S."/>
            <person name="Nguyen H.D.T."/>
            <person name="van Gent-Pelzer M.P.E."/>
            <person name="Joly D.L."/>
            <person name="van de Geest H.C."/>
            <person name="Bonants P.J.M."/>
            <person name="Smith D.S."/>
            <person name="Levesque C.A."/>
            <person name="van der Lee T.A.J."/>
        </authorList>
    </citation>
    <scope>NUCLEOTIDE SEQUENCE [LARGE SCALE GENOMIC DNA]</scope>
    <source>
        <strain evidence="8 9">CBS 675.73</strain>
    </source>
</reference>
<evidence type="ECO:0000256" key="6">
    <source>
        <dbReference type="ARBA" id="ARBA00039131"/>
    </source>
</evidence>
<dbReference type="InterPro" id="IPR036322">
    <property type="entry name" value="WD40_repeat_dom_sf"/>
</dbReference>
<dbReference type="GO" id="GO:0061685">
    <property type="term" value="F:diphthine methylesterase activity"/>
    <property type="evidence" value="ECO:0007669"/>
    <property type="project" value="UniProtKB-EC"/>
</dbReference>
<dbReference type="SUPFAM" id="SSF50978">
    <property type="entry name" value="WD40 repeat-like"/>
    <property type="match status" value="1"/>
</dbReference>
<dbReference type="OrthoDB" id="1930760at2759"/>
<evidence type="ECO:0000313" key="8">
    <source>
        <dbReference type="EMBL" id="TPX78580.1"/>
    </source>
</evidence>
<comment type="pathway">
    <text evidence="1">Protein modification; peptidyl-diphthamide biosynthesis.</text>
</comment>
<dbReference type="PANTHER" id="PTHR46042">
    <property type="entry name" value="DIPHTHINE METHYLTRANSFERASE"/>
    <property type="match status" value="1"/>
</dbReference>
<evidence type="ECO:0000256" key="3">
    <source>
        <dbReference type="ARBA" id="ARBA00022737"/>
    </source>
</evidence>
<dbReference type="EMBL" id="QEAP01000002">
    <property type="protein sequence ID" value="TPX78580.1"/>
    <property type="molecule type" value="Genomic_DNA"/>
</dbReference>
<evidence type="ECO:0000256" key="7">
    <source>
        <dbReference type="ARBA" id="ARBA00047551"/>
    </source>
</evidence>
<proteinExistence type="inferred from homology"/>
<gene>
    <name evidence="8" type="ORF">CcCBS67573_g00177</name>
</gene>
<comment type="caution">
    <text evidence="8">The sequence shown here is derived from an EMBL/GenBank/DDBJ whole genome shotgun (WGS) entry which is preliminary data.</text>
</comment>
<evidence type="ECO:0000256" key="1">
    <source>
        <dbReference type="ARBA" id="ARBA00005156"/>
    </source>
</evidence>
<dbReference type="Gene3D" id="2.130.10.10">
    <property type="entry name" value="YVTN repeat-like/Quinoprotein amine dehydrogenase"/>
    <property type="match status" value="2"/>
</dbReference>
<dbReference type="EC" id="3.1.1.97" evidence="6"/>
<dbReference type="AlphaFoldDB" id="A0A507FSR8"/>
<keyword evidence="9" id="KW-1185">Reference proteome</keyword>
<dbReference type="Proteomes" id="UP000320333">
    <property type="component" value="Unassembled WGS sequence"/>
</dbReference>
<comment type="catalytic activity">
    <reaction evidence="7">
        <text>diphthine methyl ester-[translation elongation factor 2] + H2O = diphthine-[translation elongation factor 2] + methanol + H(+)</text>
        <dbReference type="Rhea" id="RHEA:42656"/>
        <dbReference type="Rhea" id="RHEA-COMP:10172"/>
        <dbReference type="Rhea" id="RHEA-COMP:10173"/>
        <dbReference type="ChEBI" id="CHEBI:15377"/>
        <dbReference type="ChEBI" id="CHEBI:15378"/>
        <dbReference type="ChEBI" id="CHEBI:17790"/>
        <dbReference type="ChEBI" id="CHEBI:79005"/>
        <dbReference type="ChEBI" id="CHEBI:82696"/>
        <dbReference type="EC" id="3.1.1.97"/>
    </reaction>
</comment>
<comment type="similarity">
    <text evidence="5">Belongs to the DPH7 family.</text>
</comment>
<sequence length="366" mass="40185">MPTTTLHKIDTHLCADAVEFCPVPSHTHLAAVGTYQVTGRSNPESGGTTDRNGAVALYSADTGSLLHRVETEAVLDLKWAHGDVGDGPVLAVADAKGVVSLMRVNEDSALERLCSWSNQEKDVLCLSLDWSNRVGTQQQQQQLSASQIVVSQSNGNLSVLELNASSLTEKTSFNAHGFEAWIAAFDAWNAPALLYSGGDDSLFKGWDLRAGHAFERFKSRKYQLILLTGVCSIQSNPHREHILATGSYDEHVLIWDTRSFKQPIADHHTEGGGVWRIKWHPTNAYRMLTASMHSGFHVIDFSGGEHGAPVDEEFTASNTVTVYTDGEHGSLAYGADWSFVAPVENDFSDHLKGSCSFYDHSFHLWR</sequence>
<dbReference type="GO" id="GO:0005737">
    <property type="term" value="C:cytoplasm"/>
    <property type="evidence" value="ECO:0007669"/>
    <property type="project" value="TreeGrafter"/>
</dbReference>
<evidence type="ECO:0000256" key="2">
    <source>
        <dbReference type="ARBA" id="ARBA00022574"/>
    </source>
</evidence>
<keyword evidence="3" id="KW-0677">Repeat</keyword>
<keyword evidence="4" id="KW-0378">Hydrolase</keyword>
<protein>
    <recommendedName>
        <fullName evidence="6">methylated diphthine methylhydrolase</fullName>
        <ecNumber evidence="6">3.1.1.97</ecNumber>
    </recommendedName>
</protein>
<name>A0A507FSR8_9FUNG</name>
<accession>A0A507FSR8</accession>
<keyword evidence="2" id="KW-0853">WD repeat</keyword>
<evidence type="ECO:0000313" key="9">
    <source>
        <dbReference type="Proteomes" id="UP000320333"/>
    </source>
</evidence>
<dbReference type="SMART" id="SM00320">
    <property type="entry name" value="WD40"/>
    <property type="match status" value="3"/>
</dbReference>
<evidence type="ECO:0000256" key="5">
    <source>
        <dbReference type="ARBA" id="ARBA00038092"/>
    </source>
</evidence>
<dbReference type="Pfam" id="PF00400">
    <property type="entry name" value="WD40"/>
    <property type="match status" value="1"/>
</dbReference>
<organism evidence="8 9">
    <name type="scientific">Chytriomyces confervae</name>
    <dbReference type="NCBI Taxonomy" id="246404"/>
    <lineage>
        <taxon>Eukaryota</taxon>
        <taxon>Fungi</taxon>
        <taxon>Fungi incertae sedis</taxon>
        <taxon>Chytridiomycota</taxon>
        <taxon>Chytridiomycota incertae sedis</taxon>
        <taxon>Chytridiomycetes</taxon>
        <taxon>Chytridiales</taxon>
        <taxon>Chytriomycetaceae</taxon>
        <taxon>Chytriomyces</taxon>
    </lineage>
</organism>